<evidence type="ECO:0000313" key="4">
    <source>
        <dbReference type="Proteomes" id="UP000034491"/>
    </source>
</evidence>
<proteinExistence type="inferred from homology"/>
<evidence type="ECO:0000259" key="2">
    <source>
        <dbReference type="Pfam" id="PF08327"/>
    </source>
</evidence>
<dbReference type="AlphaFoldDB" id="A0A0M2R9V9"/>
<dbReference type="Pfam" id="PF08327">
    <property type="entry name" value="AHSA1"/>
    <property type="match status" value="1"/>
</dbReference>
<dbReference type="CDD" id="cd07814">
    <property type="entry name" value="SRPBCC_CalC_Aha1-like"/>
    <property type="match status" value="1"/>
</dbReference>
<comment type="similarity">
    <text evidence="1">Belongs to the AHA1 family.</text>
</comment>
<evidence type="ECO:0000313" key="3">
    <source>
        <dbReference type="EMBL" id="KKJ78456.1"/>
    </source>
</evidence>
<comment type="caution">
    <text evidence="3">The sequence shown here is derived from an EMBL/GenBank/DDBJ whole genome shotgun (WGS) entry which is preliminary data.</text>
</comment>
<dbReference type="InterPro" id="IPR023393">
    <property type="entry name" value="START-like_dom_sf"/>
</dbReference>
<organism evidence="3 4">
    <name type="scientific">Kiloniella litopenaei</name>
    <dbReference type="NCBI Taxonomy" id="1549748"/>
    <lineage>
        <taxon>Bacteria</taxon>
        <taxon>Pseudomonadati</taxon>
        <taxon>Pseudomonadota</taxon>
        <taxon>Alphaproteobacteria</taxon>
        <taxon>Rhodospirillales</taxon>
        <taxon>Kiloniellaceae</taxon>
        <taxon>Kiloniella</taxon>
    </lineage>
</organism>
<dbReference type="EMBL" id="LANI01000002">
    <property type="protein sequence ID" value="KKJ78456.1"/>
    <property type="molecule type" value="Genomic_DNA"/>
</dbReference>
<name>A0A0M2R9V9_9PROT</name>
<dbReference type="InterPro" id="IPR013538">
    <property type="entry name" value="ASHA1/2-like_C"/>
</dbReference>
<dbReference type="SUPFAM" id="SSF55961">
    <property type="entry name" value="Bet v1-like"/>
    <property type="match status" value="1"/>
</dbReference>
<sequence length="147" mass="16958">MEQAEFTLVIERVFDAPREQVWKAWTDRDIRMQWLSPKDFSVRQDDGRICAGHEYKACMISSAGKESRYAGEYREVKEPEKLVFTHTWQNDTCGVPYIETLCTVLLEETVDGKTKMIFTQAGLRSADARRSHNGGWSECFDKLQAVV</sequence>
<accession>A0A0M2R9V9</accession>
<dbReference type="STRING" id="1549748.WH95_04035"/>
<protein>
    <recommendedName>
        <fullName evidence="2">Activator of Hsp90 ATPase homologue 1/2-like C-terminal domain-containing protein</fullName>
    </recommendedName>
</protein>
<evidence type="ECO:0000256" key="1">
    <source>
        <dbReference type="ARBA" id="ARBA00006817"/>
    </source>
</evidence>
<gene>
    <name evidence="3" type="ORF">WH95_04035</name>
</gene>
<dbReference type="Proteomes" id="UP000034491">
    <property type="component" value="Unassembled WGS sequence"/>
</dbReference>
<feature type="domain" description="Activator of Hsp90 ATPase homologue 1/2-like C-terminal" evidence="2">
    <location>
        <begin position="15"/>
        <end position="147"/>
    </location>
</feature>
<keyword evidence="4" id="KW-1185">Reference proteome</keyword>
<dbReference type="Gene3D" id="3.30.530.20">
    <property type="match status" value="1"/>
</dbReference>
<reference evidence="3 4" key="1">
    <citation type="submission" date="2015-03" db="EMBL/GenBank/DDBJ databases">
        <title>Genome sequence of Kiloniella sp. P1-1, isolated from the gut microflora of Pacific white shrimp, Penaeus vannamei.</title>
        <authorList>
            <person name="Shao Z."/>
            <person name="Wang L."/>
            <person name="Li X."/>
        </authorList>
    </citation>
    <scope>NUCLEOTIDE SEQUENCE [LARGE SCALE GENOMIC DNA]</scope>
    <source>
        <strain evidence="3 4">P1-1</strain>
    </source>
</reference>